<dbReference type="Gene3D" id="1.20.1290.10">
    <property type="entry name" value="AhpD-like"/>
    <property type="match status" value="1"/>
</dbReference>
<name>A0A160IN76_9BACL</name>
<dbReference type="Pfam" id="PF02627">
    <property type="entry name" value="CMD"/>
    <property type="match status" value="1"/>
</dbReference>
<dbReference type="KEGG" id="fpn:ABE65_011805"/>
<evidence type="ECO:0000313" key="3">
    <source>
        <dbReference type="Proteomes" id="UP000076623"/>
    </source>
</evidence>
<dbReference type="STRING" id="1221500.ABE65_011805"/>
<proteinExistence type="predicted"/>
<evidence type="ECO:0000313" key="2">
    <source>
        <dbReference type="EMBL" id="ANC77446.1"/>
    </source>
</evidence>
<dbReference type="PANTHER" id="PTHR33570">
    <property type="entry name" value="4-CARBOXYMUCONOLACTONE DECARBOXYLASE FAMILY PROTEIN"/>
    <property type="match status" value="1"/>
</dbReference>
<gene>
    <name evidence="2" type="ORF">ABE65_011805</name>
</gene>
<organism evidence="2 3">
    <name type="scientific">Fictibacillus phosphorivorans</name>
    <dbReference type="NCBI Taxonomy" id="1221500"/>
    <lineage>
        <taxon>Bacteria</taxon>
        <taxon>Bacillati</taxon>
        <taxon>Bacillota</taxon>
        <taxon>Bacilli</taxon>
        <taxon>Bacillales</taxon>
        <taxon>Fictibacillaceae</taxon>
        <taxon>Fictibacillus</taxon>
    </lineage>
</organism>
<sequence>MSTQTEEMKSLENLSGKKGVSIMKNLKEVFPDLGDLATKLHKELYERDVLDLKQQEIITLSILIAQGNTESALKFHINAALHAGLTKEEIFEIILHAAPYTGFPRAINAVYSAHEIFVENGLVE</sequence>
<dbReference type="AlphaFoldDB" id="A0A160IN76"/>
<evidence type="ECO:0000259" key="1">
    <source>
        <dbReference type="Pfam" id="PF02627"/>
    </source>
</evidence>
<dbReference type="EMBL" id="CP015378">
    <property type="protein sequence ID" value="ANC77446.1"/>
    <property type="molecule type" value="Genomic_DNA"/>
</dbReference>
<dbReference type="RefSeq" id="WP_082861403.1">
    <property type="nucleotide sequence ID" value="NZ_CP015378.1"/>
</dbReference>
<dbReference type="InterPro" id="IPR052512">
    <property type="entry name" value="4CMD/NDH-1_regulator"/>
</dbReference>
<dbReference type="Proteomes" id="UP000076623">
    <property type="component" value="Chromosome"/>
</dbReference>
<dbReference type="InterPro" id="IPR003779">
    <property type="entry name" value="CMD-like"/>
</dbReference>
<reference evidence="2 3" key="1">
    <citation type="submission" date="2016-04" db="EMBL/GenBank/DDBJ databases">
        <title>Complete genome sequence of Fictibacillus phosphorivorans G25-29, a strain toxic to nematodes.</title>
        <authorList>
            <person name="Zheng Z."/>
        </authorList>
    </citation>
    <scope>NUCLEOTIDE SEQUENCE [LARGE SCALE GENOMIC DNA]</scope>
    <source>
        <strain evidence="2 3">G25-29</strain>
    </source>
</reference>
<dbReference type="PANTHER" id="PTHR33570:SF2">
    <property type="entry name" value="CARBOXYMUCONOLACTONE DECARBOXYLASE-LIKE DOMAIN-CONTAINING PROTEIN"/>
    <property type="match status" value="1"/>
</dbReference>
<dbReference type="GO" id="GO:0051920">
    <property type="term" value="F:peroxiredoxin activity"/>
    <property type="evidence" value="ECO:0007669"/>
    <property type="project" value="InterPro"/>
</dbReference>
<accession>A0A160IN76</accession>
<protein>
    <recommendedName>
        <fullName evidence="1">Carboxymuconolactone decarboxylase-like domain-containing protein</fullName>
    </recommendedName>
</protein>
<dbReference type="InterPro" id="IPR029032">
    <property type="entry name" value="AhpD-like"/>
</dbReference>
<keyword evidence="3" id="KW-1185">Reference proteome</keyword>
<dbReference type="SUPFAM" id="SSF69118">
    <property type="entry name" value="AhpD-like"/>
    <property type="match status" value="1"/>
</dbReference>
<feature type="domain" description="Carboxymuconolactone decarboxylase-like" evidence="1">
    <location>
        <begin position="31"/>
        <end position="110"/>
    </location>
</feature>